<gene>
    <name evidence="1" type="ORF">MGWOODY_Smn1347</name>
</gene>
<sequence length="40" mass="4396">MVPYLAWLVYAGLLMYRIAELNPGAETLVPSSSTSQIINI</sequence>
<accession>A0A161KDQ0</accession>
<evidence type="ECO:0000313" key="1">
    <source>
        <dbReference type="EMBL" id="CUS46832.1"/>
    </source>
</evidence>
<dbReference type="AlphaFoldDB" id="A0A161KDQ0"/>
<dbReference type="EMBL" id="CZQE01000398">
    <property type="protein sequence ID" value="CUS46832.1"/>
    <property type="molecule type" value="Genomic_DNA"/>
</dbReference>
<proteinExistence type="predicted"/>
<reference evidence="1" key="1">
    <citation type="submission" date="2015-10" db="EMBL/GenBank/DDBJ databases">
        <authorList>
            <person name="Gilbert D.G."/>
        </authorList>
    </citation>
    <scope>NUCLEOTIDE SEQUENCE</scope>
</reference>
<evidence type="ECO:0008006" key="2">
    <source>
        <dbReference type="Google" id="ProtNLM"/>
    </source>
</evidence>
<protein>
    <recommendedName>
        <fullName evidence="2">Tryptophan-rich sensory protein</fullName>
    </recommendedName>
</protein>
<organism evidence="1">
    <name type="scientific">hydrothermal vent metagenome</name>
    <dbReference type="NCBI Taxonomy" id="652676"/>
    <lineage>
        <taxon>unclassified sequences</taxon>
        <taxon>metagenomes</taxon>
        <taxon>ecological metagenomes</taxon>
    </lineage>
</organism>
<name>A0A161KDQ0_9ZZZZ</name>